<dbReference type="AlphaFoldDB" id="A0A0A9DIW7"/>
<protein>
    <submittedName>
        <fullName evidence="1">Uncharacterized protein</fullName>
    </submittedName>
</protein>
<reference evidence="1" key="2">
    <citation type="journal article" date="2015" name="Data Brief">
        <title>Shoot transcriptome of the giant reed, Arundo donax.</title>
        <authorList>
            <person name="Barrero R.A."/>
            <person name="Guerrero F.D."/>
            <person name="Moolhuijzen P."/>
            <person name="Goolsby J.A."/>
            <person name="Tidwell J."/>
            <person name="Bellgard S.E."/>
            <person name="Bellgard M.I."/>
        </authorList>
    </citation>
    <scope>NUCLEOTIDE SEQUENCE</scope>
    <source>
        <tissue evidence="1">Shoot tissue taken approximately 20 cm above the soil surface</tissue>
    </source>
</reference>
<reference evidence="1" key="1">
    <citation type="submission" date="2014-09" db="EMBL/GenBank/DDBJ databases">
        <authorList>
            <person name="Magalhaes I.L.F."/>
            <person name="Oliveira U."/>
            <person name="Santos F.R."/>
            <person name="Vidigal T.H.D.A."/>
            <person name="Brescovit A.D."/>
            <person name="Santos A.J."/>
        </authorList>
    </citation>
    <scope>NUCLEOTIDE SEQUENCE</scope>
    <source>
        <tissue evidence="1">Shoot tissue taken approximately 20 cm above the soil surface</tissue>
    </source>
</reference>
<evidence type="ECO:0000313" key="1">
    <source>
        <dbReference type="EMBL" id="JAD87756.1"/>
    </source>
</evidence>
<sequence length="45" mass="5342">MLPQPCRSLPYSRVRRTKYMILGIIVHSCLKLDKSVVYYFHSVRS</sequence>
<dbReference type="EMBL" id="GBRH01210139">
    <property type="protein sequence ID" value="JAD87756.1"/>
    <property type="molecule type" value="Transcribed_RNA"/>
</dbReference>
<organism evidence="1">
    <name type="scientific">Arundo donax</name>
    <name type="common">Giant reed</name>
    <name type="synonym">Donax arundinaceus</name>
    <dbReference type="NCBI Taxonomy" id="35708"/>
    <lineage>
        <taxon>Eukaryota</taxon>
        <taxon>Viridiplantae</taxon>
        <taxon>Streptophyta</taxon>
        <taxon>Embryophyta</taxon>
        <taxon>Tracheophyta</taxon>
        <taxon>Spermatophyta</taxon>
        <taxon>Magnoliopsida</taxon>
        <taxon>Liliopsida</taxon>
        <taxon>Poales</taxon>
        <taxon>Poaceae</taxon>
        <taxon>PACMAD clade</taxon>
        <taxon>Arundinoideae</taxon>
        <taxon>Arundineae</taxon>
        <taxon>Arundo</taxon>
    </lineage>
</organism>
<proteinExistence type="predicted"/>
<accession>A0A0A9DIW7</accession>
<name>A0A0A9DIW7_ARUDO</name>